<feature type="signal peptide" evidence="1">
    <location>
        <begin position="1"/>
        <end position="18"/>
    </location>
</feature>
<keyword evidence="4" id="KW-1185">Reference proteome</keyword>
<evidence type="ECO:0000313" key="4">
    <source>
        <dbReference type="Proteomes" id="UP000004691"/>
    </source>
</evidence>
<accession>I0UWR5</accession>
<dbReference type="eggNOG" id="ENOG5032UK2">
    <property type="taxonomic scope" value="Bacteria"/>
</dbReference>
<evidence type="ECO:0000259" key="2">
    <source>
        <dbReference type="Pfam" id="PF14016"/>
    </source>
</evidence>
<evidence type="ECO:0000256" key="1">
    <source>
        <dbReference type="SAM" id="SignalP"/>
    </source>
</evidence>
<dbReference type="RefSeq" id="WP_006236407.1">
    <property type="nucleotide sequence ID" value="NZ_JH636049.1"/>
</dbReference>
<dbReference type="STRING" id="882086.SacxiDRAFT_0029"/>
<keyword evidence="1" id="KW-0732">Signal</keyword>
<dbReference type="PROSITE" id="PS51257">
    <property type="entry name" value="PROKAR_LIPOPROTEIN"/>
    <property type="match status" value="1"/>
</dbReference>
<dbReference type="AlphaFoldDB" id="I0UWR5"/>
<protein>
    <recommendedName>
        <fullName evidence="2">DUF4232 domain-containing protein</fullName>
    </recommendedName>
</protein>
<dbReference type="EMBL" id="JH636049">
    <property type="protein sequence ID" value="EID52318.1"/>
    <property type="molecule type" value="Genomic_DNA"/>
</dbReference>
<dbReference type="InterPro" id="IPR025326">
    <property type="entry name" value="DUF4232"/>
</dbReference>
<feature type="domain" description="DUF4232" evidence="2">
    <location>
        <begin position="38"/>
        <end position="181"/>
    </location>
</feature>
<gene>
    <name evidence="3" type="ORF">SacxiDRAFT_0029</name>
</gene>
<proteinExistence type="predicted"/>
<dbReference type="Pfam" id="PF14016">
    <property type="entry name" value="DUF4232"/>
    <property type="match status" value="1"/>
</dbReference>
<name>I0UWR5_9PSEU</name>
<evidence type="ECO:0000313" key="3">
    <source>
        <dbReference type="EMBL" id="EID52318.1"/>
    </source>
</evidence>
<feature type="chain" id="PRO_5038630335" description="DUF4232 domain-containing protein" evidence="1">
    <location>
        <begin position="19"/>
        <end position="182"/>
    </location>
</feature>
<dbReference type="Proteomes" id="UP000004691">
    <property type="component" value="Unassembled WGS sequence"/>
</dbReference>
<sequence length="182" mass="18906">MKRWGFVLPALLVATACAAEPDPPAPPPAPEPTAEAACPDSGVRVEAGLSEAASGLRVLALHLTNCGRDEYHLDGYPLVRVLDTVGEPLDVEVAHGSAGIATVEGFDTPPEPLTLRPGETATTRLMWRNTVTEAGAPGVGESLSIAPAEGRPWQPVEAADDPSGLHIDVGSTGTLGVRAWHR</sequence>
<organism evidence="3 4">
    <name type="scientific">Saccharomonospora xinjiangensis XJ-54</name>
    <dbReference type="NCBI Taxonomy" id="882086"/>
    <lineage>
        <taxon>Bacteria</taxon>
        <taxon>Bacillati</taxon>
        <taxon>Actinomycetota</taxon>
        <taxon>Actinomycetes</taxon>
        <taxon>Pseudonocardiales</taxon>
        <taxon>Pseudonocardiaceae</taxon>
        <taxon>Saccharomonospora</taxon>
    </lineage>
</organism>
<reference evidence="3 4" key="1">
    <citation type="submission" date="2012-01" db="EMBL/GenBank/DDBJ databases">
        <title>Improved High-Quality Draft sequence of Saccharomonospora xinjiangensis XJ-54.</title>
        <authorList>
            <consortium name="US DOE Joint Genome Institute"/>
            <person name="Lucas S."/>
            <person name="Han J."/>
            <person name="Lapidus A."/>
            <person name="Cheng J.-F."/>
            <person name="Goodwin L."/>
            <person name="Pitluck S."/>
            <person name="Peters L."/>
            <person name="Mikhailova N."/>
            <person name="Teshima H."/>
            <person name="Detter J.C."/>
            <person name="Han C."/>
            <person name="Tapia R."/>
            <person name="Land M."/>
            <person name="Hauser L."/>
            <person name="Kyrpides N."/>
            <person name="Ivanova N."/>
            <person name="Pagani I."/>
            <person name="Brambilla E.-M."/>
            <person name="Klenk H.-P."/>
            <person name="Woyke T."/>
        </authorList>
    </citation>
    <scope>NUCLEOTIDE SEQUENCE [LARGE SCALE GENOMIC DNA]</scope>
    <source>
        <strain evidence="3 4">XJ-54</strain>
    </source>
</reference>
<dbReference type="HOGENOM" id="CLU_060528_1_0_11"/>